<proteinExistence type="predicted"/>
<keyword evidence="2" id="KW-1185">Reference proteome</keyword>
<protein>
    <submittedName>
        <fullName evidence="1">Uncharacterized protein</fullName>
    </submittedName>
</protein>
<sequence length="118" mass="13144">MSIEELDGGSLRLNTSLQLLVYKNCRNEDDRLFLNSLYVLTKLPISKSRSAKEDQFTKLARRVMMDIIETLRAGEITHDVIPPVHSVGFIAAPLAHQPSWISSAMGFVLLSGPIAHKI</sequence>
<gene>
    <name evidence="1" type="ORF">ElyMa_004469600</name>
</gene>
<dbReference type="AlphaFoldDB" id="A0AAV4HGZ3"/>
<dbReference type="Proteomes" id="UP000762676">
    <property type="component" value="Unassembled WGS sequence"/>
</dbReference>
<evidence type="ECO:0000313" key="2">
    <source>
        <dbReference type="Proteomes" id="UP000762676"/>
    </source>
</evidence>
<organism evidence="1 2">
    <name type="scientific">Elysia marginata</name>
    <dbReference type="NCBI Taxonomy" id="1093978"/>
    <lineage>
        <taxon>Eukaryota</taxon>
        <taxon>Metazoa</taxon>
        <taxon>Spiralia</taxon>
        <taxon>Lophotrochozoa</taxon>
        <taxon>Mollusca</taxon>
        <taxon>Gastropoda</taxon>
        <taxon>Heterobranchia</taxon>
        <taxon>Euthyneura</taxon>
        <taxon>Panpulmonata</taxon>
        <taxon>Sacoglossa</taxon>
        <taxon>Placobranchoidea</taxon>
        <taxon>Plakobranchidae</taxon>
        <taxon>Elysia</taxon>
    </lineage>
</organism>
<accession>A0AAV4HGZ3</accession>
<dbReference type="EMBL" id="BMAT01009027">
    <property type="protein sequence ID" value="GFR97136.1"/>
    <property type="molecule type" value="Genomic_DNA"/>
</dbReference>
<evidence type="ECO:0000313" key="1">
    <source>
        <dbReference type="EMBL" id="GFR97136.1"/>
    </source>
</evidence>
<reference evidence="1 2" key="1">
    <citation type="journal article" date="2021" name="Elife">
        <title>Chloroplast acquisition without the gene transfer in kleptoplastic sea slugs, Plakobranchus ocellatus.</title>
        <authorList>
            <person name="Maeda T."/>
            <person name="Takahashi S."/>
            <person name="Yoshida T."/>
            <person name="Shimamura S."/>
            <person name="Takaki Y."/>
            <person name="Nagai Y."/>
            <person name="Toyoda A."/>
            <person name="Suzuki Y."/>
            <person name="Arimoto A."/>
            <person name="Ishii H."/>
            <person name="Satoh N."/>
            <person name="Nishiyama T."/>
            <person name="Hasebe M."/>
            <person name="Maruyama T."/>
            <person name="Minagawa J."/>
            <person name="Obokata J."/>
            <person name="Shigenobu S."/>
        </authorList>
    </citation>
    <scope>NUCLEOTIDE SEQUENCE [LARGE SCALE GENOMIC DNA]</scope>
</reference>
<comment type="caution">
    <text evidence="1">The sequence shown here is derived from an EMBL/GenBank/DDBJ whole genome shotgun (WGS) entry which is preliminary data.</text>
</comment>
<name>A0AAV4HGZ3_9GAST</name>